<dbReference type="KEGG" id="nfr:ERS450000_03511"/>
<name>A0A0H5NX19_NOCFR</name>
<protein>
    <submittedName>
        <fullName evidence="1">Uncharacterized protein</fullName>
    </submittedName>
</protein>
<keyword evidence="1" id="KW-0614">Plasmid</keyword>
<evidence type="ECO:0000313" key="1">
    <source>
        <dbReference type="EMBL" id="CRY79858.1"/>
    </source>
</evidence>
<geneLocation type="plasmid" evidence="1">
    <name>2</name>
</geneLocation>
<sequence length="103" mass="11509">MSLYPDFQVYGKVQEVYFRFDEASELSRDRAIEESETGRSVDPAYGSFVYLDEGSGWEVDKIMVTGRLWRKTGGLGNLTTINPACSDLPPELRAALEGNRPKG</sequence>
<proteinExistence type="predicted"/>
<dbReference type="EMBL" id="LN868939">
    <property type="protein sequence ID" value="CRY79858.1"/>
    <property type="molecule type" value="Genomic_DNA"/>
</dbReference>
<organism evidence="1 2">
    <name type="scientific">Nocardia farcinica</name>
    <dbReference type="NCBI Taxonomy" id="37329"/>
    <lineage>
        <taxon>Bacteria</taxon>
        <taxon>Bacillati</taxon>
        <taxon>Actinomycetota</taxon>
        <taxon>Actinomycetes</taxon>
        <taxon>Mycobacteriales</taxon>
        <taxon>Nocardiaceae</taxon>
        <taxon>Nocardia</taxon>
    </lineage>
</organism>
<dbReference type="AlphaFoldDB" id="A0A0H5NX19"/>
<gene>
    <name evidence="1" type="ORF">ERS450000_03511</name>
</gene>
<reference evidence="2" key="1">
    <citation type="submission" date="2015-03" db="EMBL/GenBank/DDBJ databases">
        <authorList>
            <consortium name="Pathogen Informatics"/>
        </authorList>
    </citation>
    <scope>NUCLEOTIDE SEQUENCE [LARGE SCALE GENOMIC DNA]</scope>
    <source>
        <strain evidence="2">NCTC11134</strain>
        <plasmid evidence="2">2</plasmid>
    </source>
</reference>
<dbReference type="RefSeq" id="WP_060593571.1">
    <property type="nucleotide sequence ID" value="NZ_CP031418.1"/>
</dbReference>
<accession>A0A0H5NX19</accession>
<evidence type="ECO:0000313" key="2">
    <source>
        <dbReference type="Proteomes" id="UP000057820"/>
    </source>
</evidence>
<dbReference type="Proteomes" id="UP000057820">
    <property type="component" value="Plasmid 2"/>
</dbReference>